<dbReference type="GO" id="GO:0006096">
    <property type="term" value="P:glycolytic process"/>
    <property type="evidence" value="ECO:0007669"/>
    <property type="project" value="UniProtKB-KW"/>
</dbReference>
<keyword evidence="4" id="KW-0324">Glycolysis</keyword>
<evidence type="ECO:0000256" key="3">
    <source>
        <dbReference type="ARBA" id="ARBA00022432"/>
    </source>
</evidence>
<evidence type="ECO:0000256" key="4">
    <source>
        <dbReference type="ARBA" id="ARBA00023152"/>
    </source>
</evidence>
<organism evidence="6 7">
    <name type="scientific">Thalassovita gelatinovora</name>
    <name type="common">Thalassobius gelatinovorus</name>
    <dbReference type="NCBI Taxonomy" id="53501"/>
    <lineage>
        <taxon>Bacteria</taxon>
        <taxon>Pseudomonadati</taxon>
        <taxon>Pseudomonadota</taxon>
        <taxon>Alphaproteobacteria</taxon>
        <taxon>Rhodobacterales</taxon>
        <taxon>Roseobacteraceae</taxon>
        <taxon>Thalassovita</taxon>
    </lineage>
</organism>
<dbReference type="STRING" id="53501.SAMN04488043_102198"/>
<dbReference type="InterPro" id="IPR029033">
    <property type="entry name" value="His_PPase_superfam"/>
</dbReference>
<evidence type="ECO:0000256" key="5">
    <source>
        <dbReference type="ARBA" id="ARBA00023235"/>
    </source>
</evidence>
<dbReference type="SMART" id="SM00855">
    <property type="entry name" value="PGAM"/>
    <property type="match status" value="1"/>
</dbReference>
<dbReference type="GO" id="GO:0004619">
    <property type="term" value="F:phosphoglycerate mutase activity"/>
    <property type="evidence" value="ECO:0007669"/>
    <property type="project" value="UniProtKB-EC"/>
</dbReference>
<evidence type="ECO:0000256" key="1">
    <source>
        <dbReference type="ARBA" id="ARBA00006717"/>
    </source>
</evidence>
<accession>A0A0P1F9B4</accession>
<name>A0A0P1F9B4_THAGE</name>
<dbReference type="CDD" id="cd07067">
    <property type="entry name" value="HP_PGM_like"/>
    <property type="match status" value="1"/>
</dbReference>
<dbReference type="InterPro" id="IPR013078">
    <property type="entry name" value="His_Pase_superF_clade-1"/>
</dbReference>
<dbReference type="Gene3D" id="3.40.50.1240">
    <property type="entry name" value="Phosphoglycerate mutase-like"/>
    <property type="match status" value="1"/>
</dbReference>
<dbReference type="Pfam" id="PF00300">
    <property type="entry name" value="His_Phos_1"/>
    <property type="match status" value="1"/>
</dbReference>
<proteinExistence type="inferred from homology"/>
<dbReference type="GO" id="GO:0006094">
    <property type="term" value="P:gluconeogenesis"/>
    <property type="evidence" value="ECO:0007669"/>
    <property type="project" value="UniProtKB-KW"/>
</dbReference>
<comment type="similarity">
    <text evidence="1">Belongs to the phosphoglycerate mutase family. BPG-dependent PGAM subfamily.</text>
</comment>
<sequence length="232" mass="25196">MSGRIVALIRHGAYDQRHDTPSALQPYPLTETGIAQARTCGDGIARLLDENGWRLDPVAHSSLQLRAWQTAQTVAETLTAAGHDLTIGQTPDLSERALGSAANLTIGEIEEVLRADPRFDTPPPGWKADRDYRLPLHGAESLGMAGARVAAWLRDLVAQPASAELPLLTLVFGHGAAFRHAAHDLGVLTLAEIAGFSMYHARPLLLCYRGNDTWVQCGGAWKPRRRQETALD</sequence>
<reference evidence="6 7" key="1">
    <citation type="submission" date="2015-09" db="EMBL/GenBank/DDBJ databases">
        <authorList>
            <consortium name="Swine Surveillance"/>
        </authorList>
    </citation>
    <scope>NUCLEOTIDE SEQUENCE [LARGE SCALE GENOMIC DNA]</scope>
    <source>
        <strain evidence="6 7">CECT 4357</strain>
    </source>
</reference>
<dbReference type="RefSeq" id="WP_058262206.1">
    <property type="nucleotide sequence ID" value="NZ_CP051181.1"/>
</dbReference>
<evidence type="ECO:0000256" key="2">
    <source>
        <dbReference type="ARBA" id="ARBA00012028"/>
    </source>
</evidence>
<keyword evidence="3" id="KW-0312">Gluconeogenesis</keyword>
<protein>
    <recommendedName>
        <fullName evidence="2">phosphoglycerate mutase (2,3-diphosphoglycerate-dependent)</fullName>
        <ecNumber evidence="2">5.4.2.11</ecNumber>
    </recommendedName>
</protein>
<dbReference type="EC" id="5.4.2.11" evidence="2"/>
<keyword evidence="7" id="KW-1185">Reference proteome</keyword>
<dbReference type="AlphaFoldDB" id="A0A0P1F9B4"/>
<dbReference type="Proteomes" id="UP000051587">
    <property type="component" value="Unassembled WGS sequence"/>
</dbReference>
<evidence type="ECO:0000313" key="7">
    <source>
        <dbReference type="Proteomes" id="UP000051587"/>
    </source>
</evidence>
<dbReference type="OrthoDB" id="9781415at2"/>
<dbReference type="SUPFAM" id="SSF53254">
    <property type="entry name" value="Phosphoglycerate mutase-like"/>
    <property type="match status" value="1"/>
</dbReference>
<keyword evidence="5" id="KW-0413">Isomerase</keyword>
<dbReference type="InterPro" id="IPR005952">
    <property type="entry name" value="Phosphogly_mut1"/>
</dbReference>
<dbReference type="EMBL" id="CYSA01000015">
    <property type="protein sequence ID" value="CUH64755.1"/>
    <property type="molecule type" value="Genomic_DNA"/>
</dbReference>
<dbReference type="PANTHER" id="PTHR11931">
    <property type="entry name" value="PHOSPHOGLYCERATE MUTASE"/>
    <property type="match status" value="1"/>
</dbReference>
<gene>
    <name evidence="6" type="ORF">TG4357_01477</name>
</gene>
<evidence type="ECO:0000313" key="6">
    <source>
        <dbReference type="EMBL" id="CUH64755.1"/>
    </source>
</evidence>